<dbReference type="EMBL" id="LS997634">
    <property type="protein sequence ID" value="SYZ69976.1"/>
    <property type="molecule type" value="Genomic_DNA"/>
</dbReference>
<dbReference type="Proteomes" id="UP000319462">
    <property type="component" value="Chromosome 35"/>
</dbReference>
<dbReference type="AlphaFoldDB" id="A0A3P3ZI87"/>
<name>A0A3P3ZI87_LEIBR</name>
<protein>
    <submittedName>
        <fullName evidence="1">Hypothetical_protein</fullName>
    </submittedName>
</protein>
<gene>
    <name evidence="1" type="ORF">LBRM2904_35.1580</name>
</gene>
<accession>A0A3P3ZI87</accession>
<proteinExistence type="predicted"/>
<organism evidence="1 2">
    <name type="scientific">Leishmania braziliensis MHOM/BR/75/M2904</name>
    <dbReference type="NCBI Taxonomy" id="420245"/>
    <lineage>
        <taxon>Eukaryota</taxon>
        <taxon>Discoba</taxon>
        <taxon>Euglenozoa</taxon>
        <taxon>Kinetoplastea</taxon>
        <taxon>Metakinetoplastina</taxon>
        <taxon>Trypanosomatida</taxon>
        <taxon>Trypanosomatidae</taxon>
        <taxon>Leishmaniinae</taxon>
        <taxon>Leishmania</taxon>
        <taxon>Leishmania braziliensis species complex</taxon>
    </lineage>
</organism>
<evidence type="ECO:0000313" key="2">
    <source>
        <dbReference type="Proteomes" id="UP000319462"/>
    </source>
</evidence>
<evidence type="ECO:0000313" key="1">
    <source>
        <dbReference type="EMBL" id="SYZ69976.1"/>
    </source>
</evidence>
<sequence>MLDTGVSWMACSHRSASLAWTVAMLDAIAEAMGALKPLGDVRRRGAASISALYRAVQREILDCGDWRTTCD</sequence>
<reference evidence="1 2" key="1">
    <citation type="submission" date="2018-09" db="EMBL/GenBank/DDBJ databases">
        <authorList>
            <person name="Peiro R."/>
            <person name="Begona"/>
            <person name="Cbmso G."/>
            <person name="Lopez M."/>
            <person name="Gonzalez S."/>
        </authorList>
    </citation>
    <scope>NUCLEOTIDE SEQUENCE [LARGE SCALE GENOMIC DNA]</scope>
</reference>